<dbReference type="Gene3D" id="3.60.21.10">
    <property type="match status" value="1"/>
</dbReference>
<dbReference type="Pfam" id="PF00149">
    <property type="entry name" value="Metallophos"/>
    <property type="match status" value="1"/>
</dbReference>
<evidence type="ECO:0000256" key="3">
    <source>
        <dbReference type="ARBA" id="ARBA00023004"/>
    </source>
</evidence>
<dbReference type="PANTHER" id="PTHR42988:SF2">
    <property type="entry name" value="CYCLIC NUCLEOTIDE PHOSPHODIESTERASE CBUA0032-RELATED"/>
    <property type="match status" value="1"/>
</dbReference>
<dbReference type="PANTHER" id="PTHR42988">
    <property type="entry name" value="PHOSPHOHYDROLASE"/>
    <property type="match status" value="1"/>
</dbReference>
<proteinExistence type="inferred from homology"/>
<reference evidence="6 7" key="2">
    <citation type="journal article" date="2012" name="J. Bacteriol.">
        <title>Complete Genome Sequence of Rahnella sp. Strain Y9602, a Gammaproteobacterium Isolate from Metal- and Radionuclide-Contaminated Soil.</title>
        <authorList>
            <person name="Martinez R.J."/>
            <person name="Bruce D."/>
            <person name="Detter C."/>
            <person name="Goodwin L.A."/>
            <person name="Han J."/>
            <person name="Han C.S."/>
            <person name="Held B."/>
            <person name="Land M.L."/>
            <person name="Mikhailova N."/>
            <person name="Nolan M."/>
            <person name="Pennacchio L."/>
            <person name="Pitluck S."/>
            <person name="Tapia R."/>
            <person name="Woyke T."/>
            <person name="Sobecky P.A."/>
        </authorList>
    </citation>
    <scope>NUCLEOTIDE SEQUENCE [LARGE SCALE GENOMIC DNA]</scope>
    <source>
        <strain evidence="6 7">Y9602</strain>
    </source>
</reference>
<dbReference type="InterPro" id="IPR004843">
    <property type="entry name" value="Calcineurin-like_PHP"/>
</dbReference>
<dbReference type="SUPFAM" id="SSF56300">
    <property type="entry name" value="Metallo-dependent phosphatases"/>
    <property type="match status" value="1"/>
</dbReference>
<keyword evidence="3" id="KW-0408">Iron</keyword>
<dbReference type="InterPro" id="IPR029052">
    <property type="entry name" value="Metallo-depent_PP-like"/>
</dbReference>
<evidence type="ECO:0000256" key="1">
    <source>
        <dbReference type="ARBA" id="ARBA00022723"/>
    </source>
</evidence>
<dbReference type="AlphaFoldDB" id="A0A0H3FA09"/>
<evidence type="ECO:0000313" key="6">
    <source>
        <dbReference type="EMBL" id="ADW73808.1"/>
    </source>
</evidence>
<dbReference type="eggNOG" id="COG1409">
    <property type="taxonomic scope" value="Bacteria"/>
</dbReference>
<dbReference type="InterPro" id="IPR050884">
    <property type="entry name" value="CNP_phosphodiesterase-III"/>
</dbReference>
<evidence type="ECO:0000259" key="5">
    <source>
        <dbReference type="Pfam" id="PF00149"/>
    </source>
</evidence>
<dbReference type="GO" id="GO:0046872">
    <property type="term" value="F:metal ion binding"/>
    <property type="evidence" value="ECO:0007669"/>
    <property type="project" value="UniProtKB-KW"/>
</dbReference>
<dbReference type="OrthoDB" id="9784378at2"/>
<comment type="similarity">
    <text evidence="4">Belongs to the cyclic nucleotide phosphodiesterase class-III family.</text>
</comment>
<dbReference type="GO" id="GO:0016787">
    <property type="term" value="F:hydrolase activity"/>
    <property type="evidence" value="ECO:0007669"/>
    <property type="project" value="UniProtKB-KW"/>
</dbReference>
<accession>A0A0H3FA09</accession>
<dbReference type="HOGENOM" id="CLU_070320_3_0_6"/>
<evidence type="ECO:0000313" key="7">
    <source>
        <dbReference type="Proteomes" id="UP000007257"/>
    </source>
</evidence>
<protein>
    <submittedName>
        <fullName evidence="6">Metallophosphoesterase</fullName>
    </submittedName>
</protein>
<dbReference type="EMBL" id="CP002505">
    <property type="protein sequence ID" value="ADW73808.1"/>
    <property type="molecule type" value="Genomic_DNA"/>
</dbReference>
<sequence length="245" mass="26888">MIIAQVSDIHAAENNDNLARFERALTWIDLITPDALVLTGDLIDDNWRDGYAAIAAQLNKRSYPSFILPGNSDDRAAMKSILHCHYWCNSGENDALHFVADIGELRLIGLDTTIQGNPAGAIGEHLPWLADNLISDGSANSILFMHHPVIRSGIPPLDQIMCRDVVKLAEFLSEHPRKPIAISAGHVHRSMAGQLAGIPAYICGSICPENPLWFGTAIVPPVNNFLSFMIHRYNDGEMVSHPVLL</sequence>
<reference evidence="7" key="1">
    <citation type="submission" date="2011-01" db="EMBL/GenBank/DDBJ databases">
        <title>Complete sequence of chromosome of Rahnella sp. Y9602.</title>
        <authorList>
            <consortium name="US DOE Joint Genome Institute"/>
            <person name="Lucas S."/>
            <person name="Copeland A."/>
            <person name="Lapidus A."/>
            <person name="Cheng J.-F."/>
            <person name="Goodwin L."/>
            <person name="Pitluck S."/>
            <person name="Lu M."/>
            <person name="Detter J.C."/>
            <person name="Han C."/>
            <person name="Tapia R."/>
            <person name="Land M."/>
            <person name="Hauser L."/>
            <person name="Kyrpides N."/>
            <person name="Ivanova N."/>
            <person name="Ovchinnikova G."/>
            <person name="Pagani I."/>
            <person name="Sobecky P.A."/>
            <person name="Martinez R.J."/>
            <person name="Woyke T."/>
        </authorList>
    </citation>
    <scope>NUCLEOTIDE SEQUENCE [LARGE SCALE GENOMIC DNA]</scope>
    <source>
        <strain evidence="7">Y9602</strain>
    </source>
</reference>
<dbReference type="KEGG" id="rah:Rahaq_2198"/>
<dbReference type="Proteomes" id="UP000007257">
    <property type="component" value="Chromosome"/>
</dbReference>
<gene>
    <name evidence="6" type="ordered locus">Rahaq_2198</name>
</gene>
<feature type="domain" description="Calcineurin-like phosphoesterase" evidence="5">
    <location>
        <begin position="2"/>
        <end position="189"/>
    </location>
</feature>
<keyword evidence="1" id="KW-0479">Metal-binding</keyword>
<dbReference type="RefSeq" id="WP_013575509.1">
    <property type="nucleotide sequence ID" value="NC_015061.1"/>
</dbReference>
<keyword evidence="2" id="KW-0378">Hydrolase</keyword>
<evidence type="ECO:0000256" key="2">
    <source>
        <dbReference type="ARBA" id="ARBA00022801"/>
    </source>
</evidence>
<name>A0A0H3FA09_RAHSY</name>
<organism evidence="6 7">
    <name type="scientific">Rahnella sp. (strain Y9602)</name>
    <dbReference type="NCBI Taxonomy" id="2703885"/>
    <lineage>
        <taxon>Bacteria</taxon>
        <taxon>Pseudomonadati</taxon>
        <taxon>Pseudomonadota</taxon>
        <taxon>Gammaproteobacteria</taxon>
        <taxon>Enterobacterales</taxon>
        <taxon>Yersiniaceae</taxon>
        <taxon>Rahnella</taxon>
    </lineage>
</organism>
<evidence type="ECO:0000256" key="4">
    <source>
        <dbReference type="ARBA" id="ARBA00025742"/>
    </source>
</evidence>